<dbReference type="Pfam" id="PF04984">
    <property type="entry name" value="Phage_sheath_1"/>
    <property type="match status" value="1"/>
</dbReference>
<comment type="similarity">
    <text evidence="1">Belongs to the myoviridae tail sheath protein family.</text>
</comment>
<evidence type="ECO:0000259" key="8">
    <source>
        <dbReference type="Pfam" id="PF04984"/>
    </source>
</evidence>
<sequence length="451" mass="49755">MALGGGTFLFHNKVLPGTYINFVSKVRASAEVSDRGFGAMMLELDYGPSGTVFRVDADEFQKNCMQYFGYDYTHPKMKGLRDLFTGLKTGYFYRLNSDGAVASCTLAKAKYAGIRGNALGVSVQSDPDNSGAFIVTTYMTTDNNRQAVAKQSGVKTAADLVDNEYLKFEKAATLAATAYTALTGGTNGAAVTTQNYQDGLEMLEPYYFNVLGYAGSDDAIKGLLINFTHRCRVQTGAKFQLVIHGKQGVNDEGVISVLNDVTDSGAEKGSAVYWVTGQEASCAINETVGNRKYTGEYTINTKYKQFELEQAIKNGMFMFHSVTDSVGGNVTGEVRVLKDINTFTEFTKEKSRDFSLNQVIRVLDNWAIDAARLFNKTYLDKVQNDEDGRKALWADLVYLAEEYQRVRAIQNFDDKDIPIPSQGDNKEDVLVDVQLQPTVSMEKLYMTVVVA</sequence>
<dbReference type="Gene3D" id="3.30.360.90">
    <property type="match status" value="1"/>
</dbReference>
<organism evidence="11">
    <name type="scientific">Myoviridae sp. ct31P9</name>
    <dbReference type="NCBI Taxonomy" id="2827657"/>
    <lineage>
        <taxon>Viruses</taxon>
        <taxon>Duplodnaviria</taxon>
        <taxon>Heunggongvirae</taxon>
        <taxon>Uroviricota</taxon>
        <taxon>Caudoviricetes</taxon>
    </lineage>
</organism>
<evidence type="ECO:0000256" key="3">
    <source>
        <dbReference type="ARBA" id="ARBA00022732"/>
    </source>
</evidence>
<dbReference type="Gene3D" id="3.30.1370.220">
    <property type="match status" value="1"/>
</dbReference>
<keyword evidence="3" id="KW-1227">Viral tail protein</keyword>
<dbReference type="EMBL" id="BK032738">
    <property type="protein sequence ID" value="DAF57719.1"/>
    <property type="molecule type" value="Genomic_DNA"/>
</dbReference>
<feature type="domain" description="Tail sheath protein C-terminal" evidence="10">
    <location>
        <begin position="349"/>
        <end position="450"/>
    </location>
</feature>
<dbReference type="GO" id="GO:0098027">
    <property type="term" value="C:virus tail, sheath"/>
    <property type="evidence" value="ECO:0007669"/>
    <property type="project" value="UniProtKB-KW"/>
</dbReference>
<accession>A0A8S5T423</accession>
<keyword evidence="6" id="KW-1171">Viral genome ejection through host cell envelope</keyword>
<dbReference type="Pfam" id="PF17481">
    <property type="entry name" value="Phage_sheath_domII"/>
    <property type="match status" value="1"/>
</dbReference>
<keyword evidence="2" id="KW-1162">Viral penetration into host cytoplasm</keyword>
<reference evidence="11" key="1">
    <citation type="journal article" date="2021" name="Proc. Natl. Acad. Sci. U.S.A.">
        <title>A Catalog of Tens of Thousands of Viruses from Human Metagenomes Reveals Hidden Associations with Chronic Diseases.</title>
        <authorList>
            <person name="Tisza M.J."/>
            <person name="Buck C.B."/>
        </authorList>
    </citation>
    <scope>NUCLEOTIDE SEQUENCE</scope>
    <source>
        <strain evidence="11">Ct31P9</strain>
    </source>
</reference>
<protein>
    <submittedName>
        <fullName evidence="11">Tail sheath protein</fullName>
    </submittedName>
</protein>
<evidence type="ECO:0000256" key="7">
    <source>
        <dbReference type="ARBA" id="ARBA00023296"/>
    </source>
</evidence>
<evidence type="ECO:0000256" key="6">
    <source>
        <dbReference type="ARBA" id="ARBA00023009"/>
    </source>
</evidence>
<keyword evidence="7" id="KW-1160">Virus entry into host cell</keyword>
<evidence type="ECO:0000256" key="2">
    <source>
        <dbReference type="ARBA" id="ARBA00022595"/>
    </source>
</evidence>
<dbReference type="Gene3D" id="2.60.40.4290">
    <property type="match status" value="1"/>
</dbReference>
<dbReference type="Gene3D" id="3.40.50.11790">
    <property type="match status" value="1"/>
</dbReference>
<keyword evidence="5" id="KW-0946">Virion</keyword>
<dbReference type="GO" id="GO:0099000">
    <property type="term" value="P:symbiont genome ejection through host cell envelope, contractile tail mechanism"/>
    <property type="evidence" value="ECO:0007669"/>
    <property type="project" value="UniProtKB-KW"/>
</dbReference>
<dbReference type="InterPro" id="IPR035089">
    <property type="entry name" value="Phage_sheath_subtilisin"/>
</dbReference>
<feature type="domain" description="Tail sheath protein subtilisin-like" evidence="8">
    <location>
        <begin position="189"/>
        <end position="342"/>
    </location>
</feature>
<evidence type="ECO:0000259" key="10">
    <source>
        <dbReference type="Pfam" id="PF17482"/>
    </source>
</evidence>
<dbReference type="Gene3D" id="3.30.1490.360">
    <property type="match status" value="1"/>
</dbReference>
<dbReference type="InterPro" id="IPR020287">
    <property type="entry name" value="Tail_sheath_C"/>
</dbReference>
<evidence type="ECO:0000256" key="5">
    <source>
        <dbReference type="ARBA" id="ARBA00023003"/>
    </source>
</evidence>
<evidence type="ECO:0000259" key="9">
    <source>
        <dbReference type="Pfam" id="PF17481"/>
    </source>
</evidence>
<evidence type="ECO:0000256" key="4">
    <source>
        <dbReference type="ARBA" id="ARBA00022766"/>
    </source>
</evidence>
<evidence type="ECO:0000313" key="11">
    <source>
        <dbReference type="EMBL" id="DAF57719.1"/>
    </source>
</evidence>
<evidence type="ECO:0000256" key="1">
    <source>
        <dbReference type="ARBA" id="ARBA00008005"/>
    </source>
</evidence>
<proteinExistence type="inferred from homology"/>
<dbReference type="Pfam" id="PF17482">
    <property type="entry name" value="Phage_sheath_1C"/>
    <property type="match status" value="1"/>
</dbReference>
<keyword evidence="5" id="KW-1229">Viral tail sheath protein</keyword>
<name>A0A8S5T423_9CAUD</name>
<dbReference type="InterPro" id="IPR035326">
    <property type="entry name" value="Beta_sandwich_Seath"/>
</dbReference>
<feature type="domain" description="Phage tail sheath protein-like beta-sandwich" evidence="9">
    <location>
        <begin position="100"/>
        <end position="187"/>
    </location>
</feature>
<keyword evidence="4" id="KW-1242">Viral contractile tail ejection system</keyword>